<dbReference type="EMBL" id="CAJVPI010001336">
    <property type="protein sequence ID" value="CAG8607815.1"/>
    <property type="molecule type" value="Genomic_DNA"/>
</dbReference>
<feature type="compositionally biased region" description="Low complexity" evidence="2">
    <location>
        <begin position="467"/>
        <end position="479"/>
    </location>
</feature>
<feature type="region of interest" description="Disordered" evidence="2">
    <location>
        <begin position="89"/>
        <end position="130"/>
    </location>
</feature>
<evidence type="ECO:0000313" key="4">
    <source>
        <dbReference type="Proteomes" id="UP000789739"/>
    </source>
</evidence>
<sequence>MTDDYSSSTPTTPRLKHLTRSFHGYEKERRPSNGSSLEEEERESFESRRMDSANRRNTNSTYGLSYIRRSRFDVKEGESYGARRLKNGKWETDDESCSKSIQRRSLPAHSQPNSQHHTQHSNPQRQSQGAYMEEANTKSLLYLLDKERAKRADIQKAYESTSQSLCDLQKTHQDDVTTLESDIQVLQNALVKEAKVSSQLKQLLRDAHAKFTEEMQVWANKVAEMEEQGRELQKTFTETMNRLEQEEDEIIRLRQENQSLKDQLAGRPIEPNNFIRPSLEDVYKVGSLEEGDDASTTTETKTAVDMGENSDVESMASYSKIAELTDCISKLESELSSTKEKLHKSESIINDLQTDKQATVKQIDEKHEKQVKLLRASLAQKQKMIEDLQQELRMTKFSQNREREREEKLQKEMAERNKLLQSKPERTLIPSLKDDRRHIRSVQPQHKRRVSISENFLTHDRKGSVTSTNSGSLENGSSNGDKDDIQSSILEFNEDQSELFSDEEEERDDQSSSLYTGSAASNRGSEKTASTAAPTVDEDFPRITLSSRQYQHRNNMNEHDGGNCNEENEDDILDVILSDREDRSLPLIGHYSAAEYTEDEDFSFDRVVSKSASVSRRQSMVGSGRMNGRFNSQSLTRSLGHIAARGWMSGDDGIP</sequence>
<keyword evidence="4" id="KW-1185">Reference proteome</keyword>
<evidence type="ECO:0000256" key="1">
    <source>
        <dbReference type="SAM" id="Coils"/>
    </source>
</evidence>
<feature type="region of interest" description="Disordered" evidence="2">
    <location>
        <begin position="396"/>
        <end position="484"/>
    </location>
</feature>
<dbReference type="AlphaFoldDB" id="A0A9N9GK76"/>
<feature type="compositionally biased region" description="Low complexity" evidence="2">
    <location>
        <begin position="1"/>
        <end position="13"/>
    </location>
</feature>
<accession>A0A9N9GK76</accession>
<feature type="region of interest" description="Disordered" evidence="2">
    <location>
        <begin position="1"/>
        <end position="68"/>
    </location>
</feature>
<organism evidence="3 4">
    <name type="scientific">Paraglomus brasilianum</name>
    <dbReference type="NCBI Taxonomy" id="144538"/>
    <lineage>
        <taxon>Eukaryota</taxon>
        <taxon>Fungi</taxon>
        <taxon>Fungi incertae sedis</taxon>
        <taxon>Mucoromycota</taxon>
        <taxon>Glomeromycotina</taxon>
        <taxon>Glomeromycetes</taxon>
        <taxon>Paraglomerales</taxon>
        <taxon>Paraglomeraceae</taxon>
        <taxon>Paraglomus</taxon>
    </lineage>
</organism>
<evidence type="ECO:0000256" key="2">
    <source>
        <dbReference type="SAM" id="MobiDB-lite"/>
    </source>
</evidence>
<protein>
    <submittedName>
        <fullName evidence="3">8030_t:CDS:1</fullName>
    </submittedName>
</protein>
<keyword evidence="1" id="KW-0175">Coiled coil</keyword>
<feature type="compositionally biased region" description="Basic and acidic residues" evidence="2">
    <location>
        <begin position="44"/>
        <end position="54"/>
    </location>
</feature>
<dbReference type="OrthoDB" id="2447587at2759"/>
<name>A0A9N9GK76_9GLOM</name>
<comment type="caution">
    <text evidence="3">The sequence shown here is derived from an EMBL/GenBank/DDBJ whole genome shotgun (WGS) entry which is preliminary data.</text>
</comment>
<feature type="compositionally biased region" description="Polar residues" evidence="2">
    <location>
        <begin position="108"/>
        <end position="129"/>
    </location>
</feature>
<dbReference type="Proteomes" id="UP000789739">
    <property type="component" value="Unassembled WGS sequence"/>
</dbReference>
<feature type="compositionally biased region" description="Acidic residues" evidence="2">
    <location>
        <begin position="496"/>
        <end position="508"/>
    </location>
</feature>
<reference evidence="3" key="1">
    <citation type="submission" date="2021-06" db="EMBL/GenBank/DDBJ databases">
        <authorList>
            <person name="Kallberg Y."/>
            <person name="Tangrot J."/>
            <person name="Rosling A."/>
        </authorList>
    </citation>
    <scope>NUCLEOTIDE SEQUENCE</scope>
    <source>
        <strain evidence="3">BR232B</strain>
    </source>
</reference>
<feature type="compositionally biased region" description="Polar residues" evidence="2">
    <location>
        <begin position="514"/>
        <end position="533"/>
    </location>
</feature>
<feature type="coiled-coil region" evidence="1">
    <location>
        <begin position="321"/>
        <end position="391"/>
    </location>
</feature>
<evidence type="ECO:0000313" key="3">
    <source>
        <dbReference type="EMBL" id="CAG8607815.1"/>
    </source>
</evidence>
<gene>
    <name evidence="3" type="ORF">PBRASI_LOCUS7999</name>
</gene>
<feature type="coiled-coil region" evidence="1">
    <location>
        <begin position="208"/>
        <end position="263"/>
    </location>
</feature>
<feature type="compositionally biased region" description="Basic and acidic residues" evidence="2">
    <location>
        <begin position="399"/>
        <end position="437"/>
    </location>
</feature>
<feature type="region of interest" description="Disordered" evidence="2">
    <location>
        <begin position="496"/>
        <end position="542"/>
    </location>
</feature>
<proteinExistence type="predicted"/>